<dbReference type="RefSeq" id="WP_425343633.1">
    <property type="nucleotide sequence ID" value="NZ_JBGUBD010000001.1"/>
</dbReference>
<evidence type="ECO:0000313" key="2">
    <source>
        <dbReference type="Proteomes" id="UP001575105"/>
    </source>
</evidence>
<dbReference type="GO" id="GO:0000502">
    <property type="term" value="C:proteasome complex"/>
    <property type="evidence" value="ECO:0007669"/>
    <property type="project" value="UniProtKB-KW"/>
</dbReference>
<protein>
    <submittedName>
        <fullName evidence="1">Proteasome assembly chaperone family protein</fullName>
    </submittedName>
</protein>
<dbReference type="Pfam" id="PF09754">
    <property type="entry name" value="PAC2"/>
    <property type="match status" value="1"/>
</dbReference>
<dbReference type="SUPFAM" id="SSF159659">
    <property type="entry name" value="Cgl1923-like"/>
    <property type="match status" value="1"/>
</dbReference>
<comment type="caution">
    <text evidence="1">The sequence shown here is derived from an EMBL/GenBank/DDBJ whole genome shotgun (WGS) entry which is preliminary data.</text>
</comment>
<dbReference type="InterPro" id="IPR019151">
    <property type="entry name" value="Proteasome_assmbl_chaperone_2"/>
</dbReference>
<dbReference type="PANTHER" id="PTHR35610">
    <property type="entry name" value="3-ISOPROPYLMALATE DEHYDRATASE-RELATED"/>
    <property type="match status" value="1"/>
</dbReference>
<evidence type="ECO:0000313" key="1">
    <source>
        <dbReference type="EMBL" id="MFA9476704.1"/>
    </source>
</evidence>
<dbReference type="Gene3D" id="3.40.50.10900">
    <property type="entry name" value="PAC-like subunit"/>
    <property type="match status" value="1"/>
</dbReference>
<organism evidence="1 2">
    <name type="scientific">Natronomicrosphaera hydrolytica</name>
    <dbReference type="NCBI Taxonomy" id="3242702"/>
    <lineage>
        <taxon>Bacteria</taxon>
        <taxon>Pseudomonadati</taxon>
        <taxon>Planctomycetota</taxon>
        <taxon>Phycisphaerae</taxon>
        <taxon>Phycisphaerales</taxon>
        <taxon>Phycisphaeraceae</taxon>
        <taxon>Natronomicrosphaera</taxon>
    </lineage>
</organism>
<sequence>MSCPSLHLEREAFPASRMLLGFAGWMDGGDVSTGTAEWLIEQHNLEPIAEIMPDDFFLQNFPGSMEITAMFRPHAVVEDGMIKSYEPPTNTVYWSQAHDLLVLMGNEPHLRWEAFADCLWEVVKQAGVREMYFVGSVAGVVPHTRDPRMRCTVSDESLKPRLEKLGVRFTSYEGPASFATHLMQAAPDHNVQMTNLVTEIPAYIQGRNPKGIETVLRQLGTLTDLSFELDDLRSLGDHWEKRINEAIAERQDLAEHIGKLEEDYDHEVFDTQMGDLKDWLEQQGIQVD</sequence>
<accession>A0ABV4TZD9</accession>
<name>A0ABV4TZD9_9BACT</name>
<keyword evidence="2" id="KW-1185">Reference proteome</keyword>
<reference evidence="1 2" key="1">
    <citation type="submission" date="2024-08" db="EMBL/GenBank/DDBJ databases">
        <title>Whole-genome sequencing of halo(alkali)philic microorganisms from hypersaline lakes.</title>
        <authorList>
            <person name="Sorokin D.Y."/>
            <person name="Merkel A.Y."/>
            <person name="Messina E."/>
            <person name="Yakimov M."/>
        </authorList>
    </citation>
    <scope>NUCLEOTIDE SEQUENCE [LARGE SCALE GENOMIC DNA]</scope>
    <source>
        <strain evidence="1 2">AB-hyl4</strain>
    </source>
</reference>
<dbReference type="EMBL" id="JBGUBD010000001">
    <property type="protein sequence ID" value="MFA9476704.1"/>
    <property type="molecule type" value="Genomic_DNA"/>
</dbReference>
<keyword evidence="1" id="KW-0647">Proteasome</keyword>
<dbReference type="Proteomes" id="UP001575105">
    <property type="component" value="Unassembled WGS sequence"/>
</dbReference>
<proteinExistence type="predicted"/>
<gene>
    <name evidence="1" type="ORF">ACERK3_00215</name>
</gene>
<dbReference type="InterPro" id="IPR038389">
    <property type="entry name" value="PSMG2_sf"/>
</dbReference>